<dbReference type="AlphaFoldDB" id="A0A2U8FRC5"/>
<dbReference type="InterPro" id="IPR052340">
    <property type="entry name" value="RNase_Y/CdgJ"/>
</dbReference>
<dbReference type="SUPFAM" id="SSF109604">
    <property type="entry name" value="HD-domain/PDEase-like"/>
    <property type="match status" value="1"/>
</dbReference>
<dbReference type="Proteomes" id="UP000244892">
    <property type="component" value="Chromosome"/>
</dbReference>
<evidence type="ECO:0000313" key="3">
    <source>
        <dbReference type="Proteomes" id="UP000244892"/>
    </source>
</evidence>
<accession>A0A2U8FRC5</accession>
<name>A0A2U8FRC5_9BURK</name>
<dbReference type="PROSITE" id="PS51833">
    <property type="entry name" value="HDOD"/>
    <property type="match status" value="1"/>
</dbReference>
<evidence type="ECO:0000313" key="2">
    <source>
        <dbReference type="EMBL" id="AWI52964.1"/>
    </source>
</evidence>
<dbReference type="Pfam" id="PF08668">
    <property type="entry name" value="HDOD"/>
    <property type="match status" value="1"/>
</dbReference>
<gene>
    <name evidence="2" type="ORF">DEH84_05630</name>
</gene>
<dbReference type="Gene3D" id="1.10.3210.10">
    <property type="entry name" value="Hypothetical protein af1432"/>
    <property type="match status" value="1"/>
</dbReference>
<proteinExistence type="predicted"/>
<reference evidence="2 3" key="1">
    <citation type="submission" date="2018-05" db="EMBL/GenBank/DDBJ databases">
        <title>complete genome sequence of Aquabacterium olei NBRC 110486.</title>
        <authorList>
            <person name="Tang B."/>
            <person name="Chang J."/>
            <person name="Zhang L."/>
            <person name="Yang H."/>
        </authorList>
    </citation>
    <scope>NUCLEOTIDE SEQUENCE [LARGE SCALE GENOMIC DNA]</scope>
    <source>
        <strain evidence="2 3">NBRC 110486</strain>
    </source>
</reference>
<organism evidence="2 3">
    <name type="scientific">Aquabacterium olei</name>
    <dbReference type="NCBI Taxonomy" id="1296669"/>
    <lineage>
        <taxon>Bacteria</taxon>
        <taxon>Pseudomonadati</taxon>
        <taxon>Pseudomonadota</taxon>
        <taxon>Betaproteobacteria</taxon>
        <taxon>Burkholderiales</taxon>
        <taxon>Aquabacterium</taxon>
    </lineage>
</organism>
<dbReference type="PANTHER" id="PTHR33525:SF6">
    <property type="entry name" value="HDOD DOMAIN-CONTAINING PROTEIN"/>
    <property type="match status" value="1"/>
</dbReference>
<dbReference type="PANTHER" id="PTHR33525">
    <property type="match status" value="1"/>
</dbReference>
<sequence length="280" mass="30560">MLQSPDILGETCFLHGRTRRRPPRVAHLLPPNVMSAVSTFFPFSLVLPNMPGVAMELMRSLDDDNLSLNDLALVIGKDPALSASVLRVANTARYSPLRSISSLREATATLGMVTLRNLAMASCMARSFPAVPGLDRRRFWRRGLACAHYAALLARPAMVDGEVAYLGGLMLQTGQLLMMQVEREGVAVIEASVARPGDRFVLEQARWQCTHADVTAELARRWKFPDALLQGFAAASRPGEARPFQPLGGVLYLGATSASTWTGWRNGRCTPPTWTPKSTA</sequence>
<dbReference type="EMBL" id="CP029210">
    <property type="protein sequence ID" value="AWI52964.1"/>
    <property type="molecule type" value="Genomic_DNA"/>
</dbReference>
<dbReference type="InterPro" id="IPR013976">
    <property type="entry name" value="HDOD"/>
</dbReference>
<evidence type="ECO:0000259" key="1">
    <source>
        <dbReference type="PROSITE" id="PS51833"/>
    </source>
</evidence>
<keyword evidence="3" id="KW-1185">Reference proteome</keyword>
<feature type="domain" description="HDOD" evidence="1">
    <location>
        <begin position="47"/>
        <end position="238"/>
    </location>
</feature>
<protein>
    <recommendedName>
        <fullName evidence="1">HDOD domain-containing protein</fullName>
    </recommendedName>
</protein>
<dbReference type="KEGG" id="aon:DEH84_05630"/>